<dbReference type="Gene3D" id="3.30.2310.20">
    <property type="entry name" value="RelE-like"/>
    <property type="match status" value="1"/>
</dbReference>
<dbReference type="InterPro" id="IPR004386">
    <property type="entry name" value="Toxin_YafQ-like"/>
</dbReference>
<name>A0ABT8T577_9BACT</name>
<protein>
    <submittedName>
        <fullName evidence="2">Type II toxin-antitoxin system YafQ family toxin</fullName>
    </submittedName>
</protein>
<keyword evidence="1" id="KW-1277">Toxin-antitoxin system</keyword>
<dbReference type="SUPFAM" id="SSF143011">
    <property type="entry name" value="RelE-like"/>
    <property type="match status" value="1"/>
</dbReference>
<comment type="caution">
    <text evidence="2">The sequence shown here is derived from an EMBL/GenBank/DDBJ whole genome shotgun (WGS) entry which is preliminary data.</text>
</comment>
<proteinExistence type="predicted"/>
<gene>
    <name evidence="2" type="ORF">Q2362_01465</name>
</gene>
<accession>A0ABT8T577</accession>
<dbReference type="Pfam" id="PF15738">
    <property type="entry name" value="YafQ_toxin"/>
    <property type="match status" value="1"/>
</dbReference>
<evidence type="ECO:0000313" key="2">
    <source>
        <dbReference type="EMBL" id="MDO2408769.1"/>
    </source>
</evidence>
<dbReference type="InterPro" id="IPR007712">
    <property type="entry name" value="RelE/ParE_toxin"/>
</dbReference>
<dbReference type="RefSeq" id="WP_302243508.1">
    <property type="nucleotide sequence ID" value="NZ_JAULJQ010000001.1"/>
</dbReference>
<dbReference type="PANTHER" id="PTHR40588:SF1">
    <property type="entry name" value="MRNA INTERFERASE TOXIN YAFQ"/>
    <property type="match status" value="1"/>
</dbReference>
<keyword evidence="3" id="KW-1185">Reference proteome</keyword>
<evidence type="ECO:0000313" key="3">
    <source>
        <dbReference type="Proteomes" id="UP001171111"/>
    </source>
</evidence>
<reference evidence="2 3" key="1">
    <citation type="submission" date="2023-06" db="EMBL/GenBank/DDBJ databases">
        <title>Campylobacter magnum sp. nov., isolated from cecal contents of domestic pigs (Sus scrofa domesticus).</title>
        <authorList>
            <person name="Papic B."/>
            <person name="Gruntar I."/>
        </authorList>
    </citation>
    <scope>NUCLEOTIDE SEQUENCE [LARGE SCALE GENOMIC DNA]</scope>
    <source>
        <strain evidence="3">34484-21</strain>
    </source>
</reference>
<dbReference type="PANTHER" id="PTHR40588">
    <property type="entry name" value="MRNA INTERFERASE TOXIN YAFQ"/>
    <property type="match status" value="1"/>
</dbReference>
<sequence length="93" mass="10798">MKFSIKYHKVFKKDLKPFKNDSALIAELRTVIEKLANDEILEPKYKDHALKGDFIGTRECHIKGDALLIYEKNENELILHCLRFGSHSKLGLK</sequence>
<organism evidence="2 3">
    <name type="scientific">Campylobacter magnus</name>
    <dbReference type="NCBI Taxonomy" id="3026462"/>
    <lineage>
        <taxon>Bacteria</taxon>
        <taxon>Pseudomonadati</taxon>
        <taxon>Campylobacterota</taxon>
        <taxon>Epsilonproteobacteria</taxon>
        <taxon>Campylobacterales</taxon>
        <taxon>Campylobacteraceae</taxon>
        <taxon>Campylobacter</taxon>
    </lineage>
</organism>
<dbReference type="EMBL" id="JAULJQ010000001">
    <property type="protein sequence ID" value="MDO2408769.1"/>
    <property type="molecule type" value="Genomic_DNA"/>
</dbReference>
<dbReference type="PIRSF" id="PIRSF006156">
    <property type="entry name" value="YafQ"/>
    <property type="match status" value="1"/>
</dbReference>
<dbReference type="Proteomes" id="UP001171111">
    <property type="component" value="Unassembled WGS sequence"/>
</dbReference>
<evidence type="ECO:0000256" key="1">
    <source>
        <dbReference type="ARBA" id="ARBA00022649"/>
    </source>
</evidence>
<dbReference type="NCBIfam" id="TIGR02385">
    <property type="entry name" value="RelE_StbE"/>
    <property type="match status" value="1"/>
</dbReference>
<dbReference type="InterPro" id="IPR035093">
    <property type="entry name" value="RelE/ParE_toxin_dom_sf"/>
</dbReference>